<keyword evidence="3" id="KW-1185">Reference proteome</keyword>
<sequence>MPLKPPHVWKPLNWFYRDRHRADRPPGAPRWIDTFNDRLAVKMTVMFGSIWCVYTFTVFSLLPLLHASWQGPLLYISNCIQLVALPALMVGNAVIARGTDQRAIEDHTALVEILNDVREELAQLRAFTAGIARTAQENKDRPADVIAFANEATITVNEPVVPTGGHVDGSLSGPAAG</sequence>
<keyword evidence="1" id="KW-0472">Membrane</keyword>
<feature type="transmembrane region" description="Helical" evidence="1">
    <location>
        <begin position="74"/>
        <end position="95"/>
    </location>
</feature>
<comment type="caution">
    <text evidence="2">The sequence shown here is derived from an EMBL/GenBank/DDBJ whole genome shotgun (WGS) entry which is preliminary data.</text>
</comment>
<feature type="transmembrane region" description="Helical" evidence="1">
    <location>
        <begin position="39"/>
        <end position="62"/>
    </location>
</feature>
<evidence type="ECO:0000313" key="2">
    <source>
        <dbReference type="EMBL" id="MBB2169456.1"/>
    </source>
</evidence>
<reference evidence="2 3" key="1">
    <citation type="submission" date="2020-04" db="EMBL/GenBank/DDBJ databases">
        <title>Description of novel Gluconacetobacter.</title>
        <authorList>
            <person name="Sombolestani A."/>
        </authorList>
    </citation>
    <scope>NUCLEOTIDE SEQUENCE [LARGE SCALE GENOMIC DNA]</scope>
    <source>
        <strain evidence="2 3">LMG 27801</strain>
    </source>
</reference>
<organism evidence="2 3">
    <name type="scientific">Gluconacetobacter aggeris</name>
    <dbReference type="NCBI Taxonomy" id="1286186"/>
    <lineage>
        <taxon>Bacteria</taxon>
        <taxon>Pseudomonadati</taxon>
        <taxon>Pseudomonadota</taxon>
        <taxon>Alphaproteobacteria</taxon>
        <taxon>Acetobacterales</taxon>
        <taxon>Acetobacteraceae</taxon>
        <taxon>Gluconacetobacter</taxon>
    </lineage>
</organism>
<evidence type="ECO:0000256" key="1">
    <source>
        <dbReference type="SAM" id="Phobius"/>
    </source>
</evidence>
<accession>A0A7W4IUT0</accession>
<evidence type="ECO:0008006" key="4">
    <source>
        <dbReference type="Google" id="ProtNLM"/>
    </source>
</evidence>
<proteinExistence type="predicted"/>
<gene>
    <name evidence="2" type="ORF">HLH36_14030</name>
</gene>
<name>A0A7W4IUT0_9PROT</name>
<dbReference type="EMBL" id="JABEQD010000010">
    <property type="protein sequence ID" value="MBB2169456.1"/>
    <property type="molecule type" value="Genomic_DNA"/>
</dbReference>
<keyword evidence="1" id="KW-0812">Transmembrane</keyword>
<keyword evidence="1" id="KW-1133">Transmembrane helix</keyword>
<dbReference type="Proteomes" id="UP000559860">
    <property type="component" value="Unassembled WGS sequence"/>
</dbReference>
<dbReference type="AlphaFoldDB" id="A0A7W4IUT0"/>
<protein>
    <recommendedName>
        <fullName evidence="4">DUF1003 domain-containing protein</fullName>
    </recommendedName>
</protein>
<evidence type="ECO:0000313" key="3">
    <source>
        <dbReference type="Proteomes" id="UP000559860"/>
    </source>
</evidence>